<dbReference type="AlphaFoldDB" id="A0A154P816"/>
<dbReference type="EMBL" id="KQ434839">
    <property type="protein sequence ID" value="KZC08069.1"/>
    <property type="molecule type" value="Genomic_DNA"/>
</dbReference>
<name>A0A154P816_DUFNO</name>
<protein>
    <submittedName>
        <fullName evidence="1">Uncharacterized protein</fullName>
    </submittedName>
</protein>
<keyword evidence="2" id="KW-1185">Reference proteome</keyword>
<sequence>MHTFRVQTPVCKLVARQDGGVFVTGDSEETHELIDNYSYAGRDTMARQRAIVLELCRFSSDDRGSRVGYWLSFPRERR</sequence>
<dbReference type="Proteomes" id="UP000076502">
    <property type="component" value="Unassembled WGS sequence"/>
</dbReference>
<evidence type="ECO:0000313" key="1">
    <source>
        <dbReference type="EMBL" id="KZC08069.1"/>
    </source>
</evidence>
<reference evidence="1 2" key="1">
    <citation type="submission" date="2015-07" db="EMBL/GenBank/DDBJ databases">
        <title>The genome of Dufourea novaeangliae.</title>
        <authorList>
            <person name="Pan H."/>
            <person name="Kapheim K."/>
        </authorList>
    </citation>
    <scope>NUCLEOTIDE SEQUENCE [LARGE SCALE GENOMIC DNA]</scope>
    <source>
        <strain evidence="1">0120121106</strain>
        <tissue evidence="1">Whole body</tissue>
    </source>
</reference>
<evidence type="ECO:0000313" key="2">
    <source>
        <dbReference type="Proteomes" id="UP000076502"/>
    </source>
</evidence>
<gene>
    <name evidence="1" type="ORF">WN55_09132</name>
</gene>
<proteinExistence type="predicted"/>
<accession>A0A154P816</accession>
<organism evidence="1 2">
    <name type="scientific">Dufourea novaeangliae</name>
    <name type="common">Sweat bee</name>
    <dbReference type="NCBI Taxonomy" id="178035"/>
    <lineage>
        <taxon>Eukaryota</taxon>
        <taxon>Metazoa</taxon>
        <taxon>Ecdysozoa</taxon>
        <taxon>Arthropoda</taxon>
        <taxon>Hexapoda</taxon>
        <taxon>Insecta</taxon>
        <taxon>Pterygota</taxon>
        <taxon>Neoptera</taxon>
        <taxon>Endopterygota</taxon>
        <taxon>Hymenoptera</taxon>
        <taxon>Apocrita</taxon>
        <taxon>Aculeata</taxon>
        <taxon>Apoidea</taxon>
        <taxon>Anthophila</taxon>
        <taxon>Halictidae</taxon>
        <taxon>Rophitinae</taxon>
        <taxon>Dufourea</taxon>
    </lineage>
</organism>